<dbReference type="Proteomes" id="UP000887159">
    <property type="component" value="Unassembled WGS sequence"/>
</dbReference>
<accession>A0A8X6R7U2</accession>
<dbReference type="AlphaFoldDB" id="A0A8X6R7U2"/>
<keyword evidence="2" id="KW-1185">Reference proteome</keyword>
<protein>
    <submittedName>
        <fullName evidence="1">Uncharacterized protein</fullName>
    </submittedName>
</protein>
<organism evidence="1 2">
    <name type="scientific">Trichonephila clavipes</name>
    <name type="common">Golden silk orbweaver</name>
    <name type="synonym">Nephila clavipes</name>
    <dbReference type="NCBI Taxonomy" id="2585209"/>
    <lineage>
        <taxon>Eukaryota</taxon>
        <taxon>Metazoa</taxon>
        <taxon>Ecdysozoa</taxon>
        <taxon>Arthropoda</taxon>
        <taxon>Chelicerata</taxon>
        <taxon>Arachnida</taxon>
        <taxon>Araneae</taxon>
        <taxon>Araneomorphae</taxon>
        <taxon>Entelegynae</taxon>
        <taxon>Araneoidea</taxon>
        <taxon>Nephilidae</taxon>
        <taxon>Trichonephila</taxon>
    </lineage>
</organism>
<sequence>MSSNIRCSGLSRQRGYSTSRMASVFSRSKPHGNVWDALGRQVAGRNYPPTNKNTLIRANTEKWDKLPQQLLDNVVQSHEENVGVGHHPRPNSLQCHPARFNFPNPEVGGAARTTVPRLCRGQEPENNSSVIGGISEIGRKIFVQENSGARNRDNVERRGWNERRMFTDEDKRRNWGNSEVLHRPNNDRNHYRRNYETGCQRNQWVESRNGFNRDDRRFNDRGSSREIEFKVKILVDGTAEIGIRVQILVEKLYGIEVRRNPLYPCILGVDFISGSNVVLDFDRKALEIPDSQIEKSCYND</sequence>
<name>A0A8X6R7U2_TRICX</name>
<evidence type="ECO:0000313" key="1">
    <source>
        <dbReference type="EMBL" id="GFX87054.1"/>
    </source>
</evidence>
<comment type="caution">
    <text evidence="1">The sequence shown here is derived from an EMBL/GenBank/DDBJ whole genome shotgun (WGS) entry which is preliminary data.</text>
</comment>
<proteinExistence type="predicted"/>
<evidence type="ECO:0000313" key="2">
    <source>
        <dbReference type="Proteomes" id="UP000887159"/>
    </source>
</evidence>
<reference evidence="1" key="1">
    <citation type="submission" date="2020-08" db="EMBL/GenBank/DDBJ databases">
        <title>Multicomponent nature underlies the extraordinary mechanical properties of spider dragline silk.</title>
        <authorList>
            <person name="Kono N."/>
            <person name="Nakamura H."/>
            <person name="Mori M."/>
            <person name="Yoshida Y."/>
            <person name="Ohtoshi R."/>
            <person name="Malay A.D."/>
            <person name="Moran D.A.P."/>
            <person name="Tomita M."/>
            <person name="Numata K."/>
            <person name="Arakawa K."/>
        </authorList>
    </citation>
    <scope>NUCLEOTIDE SEQUENCE</scope>
</reference>
<dbReference type="EMBL" id="BMAU01021021">
    <property type="protein sequence ID" value="GFX87054.1"/>
    <property type="molecule type" value="Genomic_DNA"/>
</dbReference>
<gene>
    <name evidence="1" type="primary">NCL1_47229</name>
    <name evidence="1" type="ORF">TNCV_2636941</name>
</gene>